<reference evidence="2" key="1">
    <citation type="submission" date="2021-03" db="EMBL/GenBank/DDBJ databases">
        <title>Evolutionary innovations through gain and loss of genes in the ectomycorrhizal Boletales.</title>
        <authorList>
            <person name="Wu G."/>
            <person name="Miyauchi S."/>
            <person name="Morin E."/>
            <person name="Yang Z.-L."/>
            <person name="Xu J."/>
            <person name="Martin F.M."/>
        </authorList>
    </citation>
    <scope>NUCLEOTIDE SEQUENCE</scope>
    <source>
        <strain evidence="2">BR01</strain>
    </source>
</reference>
<keyword evidence="3" id="KW-1185">Reference proteome</keyword>
<proteinExistence type="predicted"/>
<sequence length="192" mass="21563">MNTFPMASRVNTLFRELVDSLQINSGTEPPFSVELTRELEDLRKIILNLLMAFLTLVISRLYQSVANSHMAAASMQSQHRMRWERRRWRFLSIPSTFISPSTPTFSSPTLTKFLHAIPLLGIFCMAVFKLMVFVQSPAIAACILLACTLPPLIIAVQFAKRCAEVILMPFPVQMRDVVPAMPDSADTTAFPS</sequence>
<feature type="transmembrane region" description="Helical" evidence="1">
    <location>
        <begin position="45"/>
        <end position="62"/>
    </location>
</feature>
<keyword evidence="1" id="KW-0812">Transmembrane</keyword>
<name>A0A8I2YLD3_9AGAM</name>
<feature type="transmembrane region" description="Helical" evidence="1">
    <location>
        <begin position="138"/>
        <end position="159"/>
    </location>
</feature>
<dbReference type="Proteomes" id="UP000683000">
    <property type="component" value="Unassembled WGS sequence"/>
</dbReference>
<accession>A0A8I2YLD3</accession>
<dbReference type="EMBL" id="JAGFBS010000022">
    <property type="protein sequence ID" value="KAG6373462.1"/>
    <property type="molecule type" value="Genomic_DNA"/>
</dbReference>
<dbReference type="OrthoDB" id="2688201at2759"/>
<feature type="transmembrane region" description="Helical" evidence="1">
    <location>
        <begin position="113"/>
        <end position="132"/>
    </location>
</feature>
<evidence type="ECO:0000256" key="1">
    <source>
        <dbReference type="SAM" id="Phobius"/>
    </source>
</evidence>
<evidence type="ECO:0000313" key="2">
    <source>
        <dbReference type="EMBL" id="KAG6373462.1"/>
    </source>
</evidence>
<keyword evidence="1" id="KW-0472">Membrane</keyword>
<protein>
    <submittedName>
        <fullName evidence="2">Uncharacterized protein</fullName>
    </submittedName>
</protein>
<evidence type="ECO:0000313" key="3">
    <source>
        <dbReference type="Proteomes" id="UP000683000"/>
    </source>
</evidence>
<keyword evidence="1" id="KW-1133">Transmembrane helix</keyword>
<gene>
    <name evidence="2" type="ORF">JVT61DRAFT_6615</name>
</gene>
<organism evidence="2 3">
    <name type="scientific">Boletus reticuloceps</name>
    <dbReference type="NCBI Taxonomy" id="495285"/>
    <lineage>
        <taxon>Eukaryota</taxon>
        <taxon>Fungi</taxon>
        <taxon>Dikarya</taxon>
        <taxon>Basidiomycota</taxon>
        <taxon>Agaricomycotina</taxon>
        <taxon>Agaricomycetes</taxon>
        <taxon>Agaricomycetidae</taxon>
        <taxon>Boletales</taxon>
        <taxon>Boletineae</taxon>
        <taxon>Boletaceae</taxon>
        <taxon>Boletoideae</taxon>
        <taxon>Boletus</taxon>
    </lineage>
</organism>
<dbReference type="AlphaFoldDB" id="A0A8I2YLD3"/>
<comment type="caution">
    <text evidence="2">The sequence shown here is derived from an EMBL/GenBank/DDBJ whole genome shotgun (WGS) entry which is preliminary data.</text>
</comment>